<evidence type="ECO:0000313" key="2">
    <source>
        <dbReference type="EMBL" id="KAI3432846.1"/>
    </source>
</evidence>
<dbReference type="EMBL" id="SIDB01000005">
    <property type="protein sequence ID" value="KAI3432845.1"/>
    <property type="molecule type" value="Genomic_DNA"/>
</dbReference>
<gene>
    <name evidence="1" type="ORF">D9Q98_010429</name>
    <name evidence="2" type="ORF">D9Q98_010430</name>
</gene>
<proteinExistence type="predicted"/>
<protein>
    <submittedName>
        <fullName evidence="1">Uncharacterized protein</fullName>
    </submittedName>
</protein>
<dbReference type="Proteomes" id="UP001055712">
    <property type="component" value="Unassembled WGS sequence"/>
</dbReference>
<evidence type="ECO:0000313" key="1">
    <source>
        <dbReference type="EMBL" id="KAI3432845.1"/>
    </source>
</evidence>
<evidence type="ECO:0000313" key="3">
    <source>
        <dbReference type="Proteomes" id="UP001055712"/>
    </source>
</evidence>
<dbReference type="AlphaFoldDB" id="A0A9D4TRR4"/>
<accession>A0A9D4TRR4</accession>
<reference evidence="1" key="2">
    <citation type="submission" date="2020-11" db="EMBL/GenBank/DDBJ databases">
        <authorList>
            <person name="Cecchin M."/>
            <person name="Marcolungo L."/>
            <person name="Rossato M."/>
            <person name="Girolomoni L."/>
            <person name="Cosentino E."/>
            <person name="Cuine S."/>
            <person name="Li-Beisson Y."/>
            <person name="Delledonne M."/>
            <person name="Ballottari M."/>
        </authorList>
    </citation>
    <scope>NUCLEOTIDE SEQUENCE</scope>
    <source>
        <strain evidence="1">211/11P</strain>
        <tissue evidence="1">Whole cell</tissue>
    </source>
</reference>
<reference evidence="1" key="1">
    <citation type="journal article" date="2019" name="Plant J.">
        <title>Chlorella vulgaris genome assembly and annotation reveals the molecular basis for metabolic acclimation to high light conditions.</title>
        <authorList>
            <person name="Cecchin M."/>
            <person name="Marcolungo L."/>
            <person name="Rossato M."/>
            <person name="Girolomoni L."/>
            <person name="Cosentino E."/>
            <person name="Cuine S."/>
            <person name="Li-Beisson Y."/>
            <person name="Delledonne M."/>
            <person name="Ballottari M."/>
        </authorList>
    </citation>
    <scope>NUCLEOTIDE SEQUENCE</scope>
    <source>
        <strain evidence="1">211/11P</strain>
    </source>
</reference>
<sequence length="193" mass="20568">MLGRYAAFASRLYSVERLAALLAALPPAWMHAARAAAAELAAGLLQPPVLADALSVLLPRLGRAHPALLSPILLSSCTERHGASLLASRTAARHAAQCFAPFGLLADAAAPASAAAVQAVLSRLWRVNCHKEPFCRLVCDTIPTATRLHMDQLCQCGDASADHHHHLWAWPVDRGERAAWHLSPPHSLPPMSG</sequence>
<name>A0A9D4TRR4_CHLVU</name>
<comment type="caution">
    <text evidence="1">The sequence shown here is derived from an EMBL/GenBank/DDBJ whole genome shotgun (WGS) entry which is preliminary data.</text>
</comment>
<organism evidence="1 3">
    <name type="scientific">Chlorella vulgaris</name>
    <name type="common">Green alga</name>
    <dbReference type="NCBI Taxonomy" id="3077"/>
    <lineage>
        <taxon>Eukaryota</taxon>
        <taxon>Viridiplantae</taxon>
        <taxon>Chlorophyta</taxon>
        <taxon>core chlorophytes</taxon>
        <taxon>Trebouxiophyceae</taxon>
        <taxon>Chlorellales</taxon>
        <taxon>Chlorellaceae</taxon>
        <taxon>Chlorella clade</taxon>
        <taxon>Chlorella</taxon>
    </lineage>
</organism>
<dbReference type="EMBL" id="SIDB01000005">
    <property type="protein sequence ID" value="KAI3432846.1"/>
    <property type="molecule type" value="Genomic_DNA"/>
</dbReference>
<keyword evidence="3" id="KW-1185">Reference proteome</keyword>